<feature type="domain" description="PepSY" evidence="2">
    <location>
        <begin position="62"/>
        <end position="118"/>
    </location>
</feature>
<dbReference type="RefSeq" id="WP_161139730.1">
    <property type="nucleotide sequence ID" value="NZ_SPKJ01000014.1"/>
</dbReference>
<feature type="signal peptide" evidence="1">
    <location>
        <begin position="1"/>
        <end position="30"/>
    </location>
</feature>
<evidence type="ECO:0000313" key="4">
    <source>
        <dbReference type="Proteomes" id="UP000773614"/>
    </source>
</evidence>
<dbReference type="PROSITE" id="PS51257">
    <property type="entry name" value="PROKAR_LIPOPROTEIN"/>
    <property type="match status" value="1"/>
</dbReference>
<keyword evidence="4" id="KW-1185">Reference proteome</keyword>
<dbReference type="EMBL" id="SPKJ01000014">
    <property type="protein sequence ID" value="MYZ47381.1"/>
    <property type="molecule type" value="Genomic_DNA"/>
</dbReference>
<evidence type="ECO:0000256" key="1">
    <source>
        <dbReference type="SAM" id="SignalP"/>
    </source>
</evidence>
<sequence>MIRSPPSRRCLFGPAAALMLACLVPGLSFARNVRHPAGAEDRGEEDHERARRALIAGEVRPLAEILTIVRPKLDGDIVEVELQREDGRYVYEFKVLTRTGRLREFLIDPKSGEILAEEHD</sequence>
<proteinExistence type="predicted"/>
<name>A0A964T2P5_9HYPH</name>
<feature type="chain" id="PRO_5037583717" evidence="1">
    <location>
        <begin position="31"/>
        <end position="120"/>
    </location>
</feature>
<accession>A0A964T2P5</accession>
<dbReference type="InterPro" id="IPR025711">
    <property type="entry name" value="PepSY"/>
</dbReference>
<reference evidence="3" key="1">
    <citation type="submission" date="2019-03" db="EMBL/GenBank/DDBJ databases">
        <title>Afifella sp. nov., isolated from activated sludge.</title>
        <authorList>
            <person name="Li Q."/>
            <person name="Liu Y."/>
        </authorList>
    </citation>
    <scope>NUCLEOTIDE SEQUENCE</scope>
    <source>
        <strain evidence="3">L72</strain>
    </source>
</reference>
<keyword evidence="1" id="KW-0732">Signal</keyword>
<evidence type="ECO:0000313" key="3">
    <source>
        <dbReference type="EMBL" id="MYZ47381.1"/>
    </source>
</evidence>
<organism evidence="3 4">
    <name type="scientific">Propylenella binzhouense</name>
    <dbReference type="NCBI Taxonomy" id="2555902"/>
    <lineage>
        <taxon>Bacteria</taxon>
        <taxon>Pseudomonadati</taxon>
        <taxon>Pseudomonadota</taxon>
        <taxon>Alphaproteobacteria</taxon>
        <taxon>Hyphomicrobiales</taxon>
        <taxon>Propylenellaceae</taxon>
        <taxon>Propylenella</taxon>
    </lineage>
</organism>
<dbReference type="Proteomes" id="UP000773614">
    <property type="component" value="Unassembled WGS sequence"/>
</dbReference>
<comment type="caution">
    <text evidence="3">The sequence shown here is derived from an EMBL/GenBank/DDBJ whole genome shotgun (WGS) entry which is preliminary data.</text>
</comment>
<dbReference type="OrthoDB" id="8478748at2"/>
<dbReference type="Gene3D" id="3.10.450.40">
    <property type="match status" value="1"/>
</dbReference>
<dbReference type="AlphaFoldDB" id="A0A964T2P5"/>
<evidence type="ECO:0000259" key="2">
    <source>
        <dbReference type="Pfam" id="PF03413"/>
    </source>
</evidence>
<gene>
    <name evidence="3" type="ORF">E4O86_06615</name>
</gene>
<dbReference type="Pfam" id="PF03413">
    <property type="entry name" value="PepSY"/>
    <property type="match status" value="1"/>
</dbReference>
<protein>
    <submittedName>
        <fullName evidence="3">Peptidase</fullName>
    </submittedName>
</protein>